<dbReference type="InterPro" id="IPR051000">
    <property type="entry name" value="Homeobox_DNA-bind_prot"/>
</dbReference>
<feature type="compositionally biased region" description="Basic and acidic residues" evidence="6">
    <location>
        <begin position="535"/>
        <end position="547"/>
    </location>
</feature>
<dbReference type="SMART" id="SM00389">
    <property type="entry name" value="HOX"/>
    <property type="match status" value="1"/>
</dbReference>
<dbReference type="PROSITE" id="PS50071">
    <property type="entry name" value="HOMEOBOX_2"/>
    <property type="match status" value="1"/>
</dbReference>
<evidence type="ECO:0000259" key="7">
    <source>
        <dbReference type="PROSITE" id="PS50071"/>
    </source>
</evidence>
<sequence>MTDATSLPPLGDSSEDPSSTGTRSGSESGHGDSYTSSIQLQNLKAKDEGSGNGEGKVDSKQKRKRTSPKDQATLEAEYKTNPKPNKAARAEIVEKVELNEKEVQIWFQNRRQIQRRKQRPLLPHEIAAFGLGNLSSLSSDPVSGHFSSSSQSVEENSGCSHEDVYNGQQKEIAESEEFPESSEAQQVKDHDEVTKVEMDKQITSLPPLRPELTSGMSPPESSSFPTETAFKSFSSNPGYLANRWNSTGSLSTPTPPQAVQFFATPTISDPVHPSSCPERIGFSEISPPASEIRLSMSLDGKAELIMSERSPPSKLAPRPSSSSGLALPQKHLRGLHRSQSAFTVGSISPMSAGDIFPPRLPRGRSRDARSWQFACDAEARDELTTQAENESSGSAVAAISLLRSTSKSALKPNSNKRNATTAKHDVGSHGKKPKIARAQSSLARLQSVEKDWRPHSSTGKVDVMCSPSGDSDKENWLPHEGEGNARRRALPSGRPDKQSDTKPVLGDNFNPPQHLAHIGGGRNRKRKAANAAPKIFEDQENSREMGRRLRSLCVAR</sequence>
<comment type="subcellular location">
    <subcellularLocation>
        <location evidence="4 5">Nucleus</location>
    </subcellularLocation>
</comment>
<evidence type="ECO:0000313" key="8">
    <source>
        <dbReference type="EMBL" id="KAG0650943.1"/>
    </source>
</evidence>
<evidence type="ECO:0000256" key="6">
    <source>
        <dbReference type="SAM" id="MobiDB-lite"/>
    </source>
</evidence>
<feature type="compositionally biased region" description="Basic and acidic residues" evidence="6">
    <location>
        <begin position="186"/>
        <end position="200"/>
    </location>
</feature>
<dbReference type="InterPro" id="IPR009057">
    <property type="entry name" value="Homeodomain-like_sf"/>
</dbReference>
<feature type="region of interest" description="Disordered" evidence="6">
    <location>
        <begin position="303"/>
        <end position="370"/>
    </location>
</feature>
<proteinExistence type="predicted"/>
<protein>
    <submittedName>
        <fullName evidence="8">Homeobox YOX1</fullName>
    </submittedName>
</protein>
<feature type="compositionally biased region" description="Polar residues" evidence="6">
    <location>
        <begin position="33"/>
        <end position="42"/>
    </location>
</feature>
<dbReference type="InterPro" id="IPR001356">
    <property type="entry name" value="HD"/>
</dbReference>
<dbReference type="Proteomes" id="UP000785200">
    <property type="component" value="Unassembled WGS sequence"/>
</dbReference>
<dbReference type="SUPFAM" id="SSF46689">
    <property type="entry name" value="Homeodomain-like"/>
    <property type="match status" value="1"/>
</dbReference>
<feature type="compositionally biased region" description="Low complexity" evidence="6">
    <location>
        <begin position="217"/>
        <end position="228"/>
    </location>
</feature>
<dbReference type="GO" id="GO:0005634">
    <property type="term" value="C:nucleus"/>
    <property type="evidence" value="ECO:0007669"/>
    <property type="project" value="UniProtKB-SubCell"/>
</dbReference>
<evidence type="ECO:0000313" key="9">
    <source>
        <dbReference type="Proteomes" id="UP000785200"/>
    </source>
</evidence>
<organism evidence="8 9">
    <name type="scientific">Hyphodiscus hymeniophilus</name>
    <dbReference type="NCBI Taxonomy" id="353542"/>
    <lineage>
        <taxon>Eukaryota</taxon>
        <taxon>Fungi</taxon>
        <taxon>Dikarya</taxon>
        <taxon>Ascomycota</taxon>
        <taxon>Pezizomycotina</taxon>
        <taxon>Leotiomycetes</taxon>
        <taxon>Helotiales</taxon>
        <taxon>Hyphodiscaceae</taxon>
        <taxon>Hyphodiscus</taxon>
    </lineage>
</organism>
<gene>
    <name evidence="8" type="ORF">D0Z07_2565</name>
</gene>
<dbReference type="AlphaFoldDB" id="A0A9P6VNU8"/>
<feature type="region of interest" description="Disordered" evidence="6">
    <location>
        <begin position="405"/>
        <end position="556"/>
    </location>
</feature>
<dbReference type="EMBL" id="VNKQ01000005">
    <property type="protein sequence ID" value="KAG0650943.1"/>
    <property type="molecule type" value="Genomic_DNA"/>
</dbReference>
<evidence type="ECO:0000256" key="5">
    <source>
        <dbReference type="RuleBase" id="RU000682"/>
    </source>
</evidence>
<dbReference type="GO" id="GO:0030154">
    <property type="term" value="P:cell differentiation"/>
    <property type="evidence" value="ECO:0007669"/>
    <property type="project" value="TreeGrafter"/>
</dbReference>
<dbReference type="PANTHER" id="PTHR24324">
    <property type="entry name" value="HOMEOBOX PROTEIN HHEX"/>
    <property type="match status" value="1"/>
</dbReference>
<feature type="compositionally biased region" description="Polar residues" evidence="6">
    <location>
        <begin position="337"/>
        <end position="349"/>
    </location>
</feature>
<evidence type="ECO:0000256" key="3">
    <source>
        <dbReference type="ARBA" id="ARBA00023242"/>
    </source>
</evidence>
<name>A0A9P6VNU8_9HELO</name>
<dbReference type="PROSITE" id="PS00027">
    <property type="entry name" value="HOMEOBOX_1"/>
    <property type="match status" value="1"/>
</dbReference>
<feature type="compositionally biased region" description="Low complexity" evidence="6">
    <location>
        <begin position="142"/>
        <end position="159"/>
    </location>
</feature>
<feature type="compositionally biased region" description="Polar residues" evidence="6">
    <location>
        <begin position="405"/>
        <end position="421"/>
    </location>
</feature>
<evidence type="ECO:0000256" key="2">
    <source>
        <dbReference type="ARBA" id="ARBA00023155"/>
    </source>
</evidence>
<dbReference type="PANTHER" id="PTHR24324:SF9">
    <property type="entry name" value="HOMEOBOX DOMAIN-CONTAINING PROTEIN"/>
    <property type="match status" value="1"/>
</dbReference>
<evidence type="ECO:0000256" key="4">
    <source>
        <dbReference type="PROSITE-ProRule" id="PRU00108"/>
    </source>
</evidence>
<dbReference type="CDD" id="cd00086">
    <property type="entry name" value="homeodomain"/>
    <property type="match status" value="1"/>
</dbReference>
<feature type="domain" description="Homeobox" evidence="7">
    <location>
        <begin position="57"/>
        <end position="117"/>
    </location>
</feature>
<feature type="region of interest" description="Disordered" evidence="6">
    <location>
        <begin position="1"/>
        <end position="87"/>
    </location>
</feature>
<feature type="compositionally biased region" description="Basic and acidic residues" evidence="6">
    <location>
        <begin position="470"/>
        <end position="485"/>
    </location>
</feature>
<comment type="caution">
    <text evidence="8">The sequence shown here is derived from an EMBL/GenBank/DDBJ whole genome shotgun (WGS) entry which is preliminary data.</text>
</comment>
<keyword evidence="9" id="KW-1185">Reference proteome</keyword>
<feature type="DNA-binding region" description="Homeobox" evidence="4">
    <location>
        <begin position="59"/>
        <end position="118"/>
    </location>
</feature>
<feature type="compositionally biased region" description="Basic and acidic residues" evidence="6">
    <location>
        <begin position="44"/>
        <end position="60"/>
    </location>
</feature>
<reference evidence="8" key="1">
    <citation type="submission" date="2019-07" db="EMBL/GenBank/DDBJ databases">
        <title>Hyphodiscus hymeniophilus genome sequencing and assembly.</title>
        <authorList>
            <person name="Kramer G."/>
            <person name="Nodwell J."/>
        </authorList>
    </citation>
    <scope>NUCLEOTIDE SEQUENCE</scope>
    <source>
        <strain evidence="8">ATCC 34498</strain>
    </source>
</reference>
<dbReference type="InterPro" id="IPR017970">
    <property type="entry name" value="Homeobox_CS"/>
</dbReference>
<dbReference type="GO" id="GO:0000978">
    <property type="term" value="F:RNA polymerase II cis-regulatory region sequence-specific DNA binding"/>
    <property type="evidence" value="ECO:0007669"/>
    <property type="project" value="TreeGrafter"/>
</dbReference>
<feature type="region of interest" description="Disordered" evidence="6">
    <location>
        <begin position="137"/>
        <end position="230"/>
    </location>
</feature>
<dbReference type="GO" id="GO:0000981">
    <property type="term" value="F:DNA-binding transcription factor activity, RNA polymerase II-specific"/>
    <property type="evidence" value="ECO:0007669"/>
    <property type="project" value="InterPro"/>
</dbReference>
<evidence type="ECO:0000256" key="1">
    <source>
        <dbReference type="ARBA" id="ARBA00023125"/>
    </source>
</evidence>
<keyword evidence="1 4" id="KW-0238">DNA-binding</keyword>
<feature type="compositionally biased region" description="Low complexity" evidence="6">
    <location>
        <begin position="18"/>
        <end position="27"/>
    </location>
</feature>
<dbReference type="OrthoDB" id="6159439at2759"/>
<dbReference type="Pfam" id="PF00046">
    <property type="entry name" value="Homeodomain"/>
    <property type="match status" value="1"/>
</dbReference>
<accession>A0A9P6VNU8</accession>
<keyword evidence="3 4" id="KW-0539">Nucleus</keyword>
<dbReference type="Gene3D" id="1.10.10.60">
    <property type="entry name" value="Homeodomain-like"/>
    <property type="match status" value="1"/>
</dbReference>
<keyword evidence="2 4" id="KW-0371">Homeobox</keyword>